<evidence type="ECO:0000313" key="5">
    <source>
        <dbReference type="Proteomes" id="UP000695000"/>
    </source>
</evidence>
<dbReference type="CDD" id="cd00063">
    <property type="entry name" value="FN3"/>
    <property type="match status" value="1"/>
</dbReference>
<dbReference type="InterPro" id="IPR007110">
    <property type="entry name" value="Ig-like_dom"/>
</dbReference>
<dbReference type="SUPFAM" id="SSF48726">
    <property type="entry name" value="Immunoglobulin"/>
    <property type="match status" value="3"/>
</dbReference>
<dbReference type="Proteomes" id="UP000695000">
    <property type="component" value="Unplaced"/>
</dbReference>
<keyword evidence="3" id="KW-0732">Signal</keyword>
<feature type="domain" description="Ig-like" evidence="4">
    <location>
        <begin position="151"/>
        <end position="235"/>
    </location>
</feature>
<dbReference type="PANTHER" id="PTHR45080">
    <property type="entry name" value="CONTACTIN 5"/>
    <property type="match status" value="1"/>
</dbReference>
<feature type="domain" description="Ig-like" evidence="4">
    <location>
        <begin position="242"/>
        <end position="330"/>
    </location>
</feature>
<proteinExistence type="predicted"/>
<evidence type="ECO:0000256" key="2">
    <source>
        <dbReference type="ARBA" id="ARBA00023319"/>
    </source>
</evidence>
<dbReference type="SUPFAM" id="SSF49265">
    <property type="entry name" value="Fibronectin type III"/>
    <property type="match status" value="1"/>
</dbReference>
<dbReference type="Pfam" id="PF07679">
    <property type="entry name" value="I-set"/>
    <property type="match status" value="1"/>
</dbReference>
<dbReference type="SMART" id="SM00409">
    <property type="entry name" value="IG"/>
    <property type="match status" value="3"/>
</dbReference>
<keyword evidence="5" id="KW-1185">Reference proteome</keyword>
<dbReference type="InterPro" id="IPR036179">
    <property type="entry name" value="Ig-like_dom_sf"/>
</dbReference>
<dbReference type="InterPro" id="IPR013098">
    <property type="entry name" value="Ig_I-set"/>
</dbReference>
<dbReference type="Pfam" id="PF13927">
    <property type="entry name" value="Ig_3"/>
    <property type="match status" value="1"/>
</dbReference>
<dbReference type="PROSITE" id="PS50835">
    <property type="entry name" value="IG_LIKE"/>
    <property type="match status" value="3"/>
</dbReference>
<organism evidence="5 6">
    <name type="scientific">Nicrophorus vespilloides</name>
    <name type="common">Boreal carrion beetle</name>
    <dbReference type="NCBI Taxonomy" id="110193"/>
    <lineage>
        <taxon>Eukaryota</taxon>
        <taxon>Metazoa</taxon>
        <taxon>Ecdysozoa</taxon>
        <taxon>Arthropoda</taxon>
        <taxon>Hexapoda</taxon>
        <taxon>Insecta</taxon>
        <taxon>Pterygota</taxon>
        <taxon>Neoptera</taxon>
        <taxon>Endopterygota</taxon>
        <taxon>Coleoptera</taxon>
        <taxon>Polyphaga</taxon>
        <taxon>Staphyliniformia</taxon>
        <taxon>Silphidae</taxon>
        <taxon>Nicrophorinae</taxon>
        <taxon>Nicrophorus</taxon>
    </lineage>
</organism>
<evidence type="ECO:0000313" key="6">
    <source>
        <dbReference type="RefSeq" id="XP_017775705.1"/>
    </source>
</evidence>
<dbReference type="InterPro" id="IPR013106">
    <property type="entry name" value="Ig_V-set"/>
</dbReference>
<name>A0ABM1MMA5_NICVS</name>
<evidence type="ECO:0000256" key="3">
    <source>
        <dbReference type="SAM" id="SignalP"/>
    </source>
</evidence>
<dbReference type="InterPro" id="IPR013783">
    <property type="entry name" value="Ig-like_fold"/>
</dbReference>
<dbReference type="RefSeq" id="XP_017775705.1">
    <property type="nucleotide sequence ID" value="XM_017920216.1"/>
</dbReference>
<gene>
    <name evidence="6" type="primary">LOC108562039</name>
</gene>
<dbReference type="CDD" id="cd00096">
    <property type="entry name" value="Ig"/>
    <property type="match status" value="1"/>
</dbReference>
<dbReference type="InterPro" id="IPR003598">
    <property type="entry name" value="Ig_sub2"/>
</dbReference>
<dbReference type="GeneID" id="108562039"/>
<evidence type="ECO:0000259" key="4">
    <source>
        <dbReference type="PROSITE" id="PS50835"/>
    </source>
</evidence>
<evidence type="ECO:0000256" key="1">
    <source>
        <dbReference type="ARBA" id="ARBA00022737"/>
    </source>
</evidence>
<dbReference type="SMART" id="SM00408">
    <property type="entry name" value="IGc2"/>
    <property type="match status" value="3"/>
</dbReference>
<dbReference type="InterPro" id="IPR003961">
    <property type="entry name" value="FN3_dom"/>
</dbReference>
<dbReference type="Gene3D" id="2.60.40.10">
    <property type="entry name" value="Immunoglobulins"/>
    <property type="match status" value="4"/>
</dbReference>
<sequence>MWTIAMKEILILTLFISGIRADASLNDLDMPSSNGRVPSFVTPGQTYRIATGSTVVLPCRITEPGSYVLAWKRGIAVLTAGPVKVTPDPRVSLLPASPGTSSLPGIPGFAGGSYSLELKNVRPHDAGDYVCQIGTLEPREITHTLEILVPPRIHYVSHNGPLDVLQGATVKMECRASGNPVPTVAWTRKNNVLPSGERSVSGLSLVIQHADRHSAGQYQCSADNGVGQPDTKHITLNVLYAPEVETERGTVHTGIGLEAQLVCIVHAEPAPQVLWFKDTAQLGTTEQHASHSRGNRYTLVIRNVTAADFGNYSCVGSNVHGKARGHVVLTGVPGLAVFDSSTLSTEKDIYNISWSVNSHAAVTEFRLFYRQQRTPHHRSHHFESNNTMNMGHRSEWNSVVIPGSGVTNPSMQAPPPFPGVTKQKMWYVIKGLQAASTYEARVQAKNSHGWNKMSPIFHFNTRANEMENMVEPSAQPAVYGSSQTGLFPFSSSANLIAPSYYTFTIIAIAAAAVY</sequence>
<reference evidence="6" key="1">
    <citation type="submission" date="2025-08" db="UniProtKB">
        <authorList>
            <consortium name="RefSeq"/>
        </authorList>
    </citation>
    <scope>IDENTIFICATION</scope>
    <source>
        <tissue evidence="6">Whole Larva</tissue>
    </source>
</reference>
<dbReference type="SMART" id="SM00406">
    <property type="entry name" value="IGv"/>
    <property type="match status" value="2"/>
</dbReference>
<feature type="domain" description="Ig-like" evidence="4">
    <location>
        <begin position="38"/>
        <end position="142"/>
    </location>
</feature>
<protein>
    <submittedName>
        <fullName evidence="6">Protein amalgam-like</fullName>
    </submittedName>
</protein>
<feature type="signal peptide" evidence="3">
    <location>
        <begin position="1"/>
        <end position="21"/>
    </location>
</feature>
<dbReference type="InterPro" id="IPR003599">
    <property type="entry name" value="Ig_sub"/>
</dbReference>
<dbReference type="InterPro" id="IPR036116">
    <property type="entry name" value="FN3_sf"/>
</dbReference>
<dbReference type="PANTHER" id="PTHR45080:SF5">
    <property type="entry name" value="PROTEIN TURTLE-LIKE PROTEIN"/>
    <property type="match status" value="1"/>
</dbReference>
<feature type="chain" id="PRO_5046925598" evidence="3">
    <location>
        <begin position="22"/>
        <end position="514"/>
    </location>
</feature>
<dbReference type="InterPro" id="IPR050958">
    <property type="entry name" value="Cell_Adh-Cytoskel_Orgn"/>
</dbReference>
<accession>A0ABM1MMA5</accession>
<keyword evidence="1" id="KW-0677">Repeat</keyword>
<keyword evidence="2" id="KW-0393">Immunoglobulin domain</keyword>